<dbReference type="RefSeq" id="WP_095998284.1">
    <property type="nucleotide sequence ID" value="NZ_NSLI01000003.1"/>
</dbReference>
<protein>
    <recommendedName>
        <fullName evidence="3">1,4-alpha-glucan branching enzyme</fullName>
    </recommendedName>
</protein>
<comment type="caution">
    <text evidence="1">The sequence shown here is derived from an EMBL/GenBank/DDBJ whole genome shotgun (WGS) entry which is preliminary data.</text>
</comment>
<dbReference type="Proteomes" id="UP000218151">
    <property type="component" value="Unassembled WGS sequence"/>
</dbReference>
<dbReference type="EMBL" id="NSLI01000003">
    <property type="protein sequence ID" value="PAX08041.1"/>
    <property type="molecule type" value="Genomic_DNA"/>
</dbReference>
<keyword evidence="2" id="KW-1185">Reference proteome</keyword>
<evidence type="ECO:0000313" key="1">
    <source>
        <dbReference type="EMBL" id="PAX08041.1"/>
    </source>
</evidence>
<proteinExistence type="predicted"/>
<evidence type="ECO:0000313" key="2">
    <source>
        <dbReference type="Proteomes" id="UP000218151"/>
    </source>
</evidence>
<sequence length="92" mass="10670">MSAGETTTDHDVIKKWIEERNGHPAVVRATEDNGQSGGLLRVEFRDPEDKLHEIDWDEFFKVFEDNKLAFLHQDKTADGKVSRFNKFVHREG</sequence>
<evidence type="ECO:0008006" key="3">
    <source>
        <dbReference type="Google" id="ProtNLM"/>
    </source>
</evidence>
<dbReference type="AlphaFoldDB" id="A0A2A2SGA0"/>
<organism evidence="1 2">
    <name type="scientific">Sphingomonas lenta</name>
    <dbReference type="NCBI Taxonomy" id="1141887"/>
    <lineage>
        <taxon>Bacteria</taxon>
        <taxon>Pseudomonadati</taxon>
        <taxon>Pseudomonadota</taxon>
        <taxon>Alphaproteobacteria</taxon>
        <taxon>Sphingomonadales</taxon>
        <taxon>Sphingomonadaceae</taxon>
        <taxon>Sphingomonas</taxon>
    </lineage>
</organism>
<accession>A0A2A2SGA0</accession>
<reference evidence="2" key="1">
    <citation type="submission" date="2017-09" db="EMBL/GenBank/DDBJ databases">
        <authorList>
            <person name="Feng G."/>
            <person name="Zhu H."/>
        </authorList>
    </citation>
    <scope>NUCLEOTIDE SEQUENCE [LARGE SCALE GENOMIC DNA]</scope>
    <source>
        <strain evidence="2">1PNM-20</strain>
    </source>
</reference>
<name>A0A2A2SGA0_9SPHN</name>
<dbReference type="OrthoDB" id="9808866at2"/>
<gene>
    <name evidence="1" type="ORF">CKY28_10620</name>
</gene>